<comment type="similarity">
    <text evidence="1">Belongs to the LysR transcriptional regulatory family.</text>
</comment>
<dbReference type="GO" id="GO:0003677">
    <property type="term" value="F:DNA binding"/>
    <property type="evidence" value="ECO:0007669"/>
    <property type="project" value="UniProtKB-KW"/>
</dbReference>
<dbReference type="PROSITE" id="PS50931">
    <property type="entry name" value="HTH_LYSR"/>
    <property type="match status" value="1"/>
</dbReference>
<protein>
    <submittedName>
        <fullName evidence="6">LysR family transcriptional regulator, hca operon transcriptional activator</fullName>
    </submittedName>
</protein>
<proteinExistence type="inferred from homology"/>
<reference evidence="7" key="1">
    <citation type="submission" date="2017-06" db="EMBL/GenBank/DDBJ databases">
        <authorList>
            <person name="Varghese N."/>
            <person name="Submissions S."/>
        </authorList>
    </citation>
    <scope>NUCLEOTIDE SEQUENCE [LARGE SCALE GENOMIC DNA]</scope>
    <source>
        <strain evidence="7">ANC 5114</strain>
    </source>
</reference>
<evidence type="ECO:0000259" key="5">
    <source>
        <dbReference type="PROSITE" id="PS50931"/>
    </source>
</evidence>
<dbReference type="AlphaFoldDB" id="A0A217EG32"/>
<dbReference type="SUPFAM" id="SSF53850">
    <property type="entry name" value="Periplasmic binding protein-like II"/>
    <property type="match status" value="1"/>
</dbReference>
<dbReference type="PRINTS" id="PR00039">
    <property type="entry name" value="HTHLYSR"/>
</dbReference>
<dbReference type="OrthoDB" id="5289754at2"/>
<accession>A0A217EG32</accession>
<keyword evidence="3" id="KW-0238">DNA-binding</keyword>
<dbReference type="Pfam" id="PF03466">
    <property type="entry name" value="LysR_substrate"/>
    <property type="match status" value="1"/>
</dbReference>
<dbReference type="InterPro" id="IPR036390">
    <property type="entry name" value="WH_DNA-bd_sf"/>
</dbReference>
<keyword evidence="2" id="KW-0805">Transcription regulation</keyword>
<dbReference type="Proteomes" id="UP000243463">
    <property type="component" value="Unassembled WGS sequence"/>
</dbReference>
<dbReference type="InterPro" id="IPR005119">
    <property type="entry name" value="LysR_subst-bd"/>
</dbReference>
<gene>
    <name evidence="6" type="ORF">SAMN05444584_1395</name>
</gene>
<sequence length="298" mass="34069">MELRHLRYFIAVAEELNFSKAALRLYTAQPSLSQQIKDLEEEIGVKLFHRTKRKVELTEEGAVFLEQARLTIAQADRAVHLTQQAHLSKQRILKIGFLTAAEIRIFPTILPSFRVQYPHFKIEFSLLGDAEQHQALKNAELDIIFTRQKVNHKTVVDQVIFKDELSLILPKNHPLAQRETIPLEALKTLDFIMPTSPTFLIMNQVVHEFTQSHQINLNVQKYAKTIIDSLTLINSGEGCSILPKYVDPFGSLPNVTVRPFDVELPTLDIVMSYRQDDTSTALKSFLTMLNSILDQHTL</sequence>
<dbReference type="PANTHER" id="PTHR30346">
    <property type="entry name" value="TRANSCRIPTIONAL DUAL REGULATOR HCAR-RELATED"/>
    <property type="match status" value="1"/>
</dbReference>
<feature type="domain" description="HTH lysR-type" evidence="5">
    <location>
        <begin position="1"/>
        <end position="58"/>
    </location>
</feature>
<dbReference type="EMBL" id="FZLN01000002">
    <property type="protein sequence ID" value="SNQ29443.1"/>
    <property type="molecule type" value="Genomic_DNA"/>
</dbReference>
<dbReference type="PANTHER" id="PTHR30346:SF0">
    <property type="entry name" value="HCA OPERON TRANSCRIPTIONAL ACTIVATOR HCAR"/>
    <property type="match status" value="1"/>
</dbReference>
<dbReference type="GO" id="GO:0032993">
    <property type="term" value="C:protein-DNA complex"/>
    <property type="evidence" value="ECO:0007669"/>
    <property type="project" value="TreeGrafter"/>
</dbReference>
<evidence type="ECO:0000256" key="3">
    <source>
        <dbReference type="ARBA" id="ARBA00023125"/>
    </source>
</evidence>
<evidence type="ECO:0000313" key="6">
    <source>
        <dbReference type="EMBL" id="SNQ29443.1"/>
    </source>
</evidence>
<dbReference type="SUPFAM" id="SSF46785">
    <property type="entry name" value="Winged helix' DNA-binding domain"/>
    <property type="match status" value="1"/>
</dbReference>
<organism evidence="6 7">
    <name type="scientific">Acinetobacter apis</name>
    <dbReference type="NCBI Taxonomy" id="1229165"/>
    <lineage>
        <taxon>Bacteria</taxon>
        <taxon>Pseudomonadati</taxon>
        <taxon>Pseudomonadota</taxon>
        <taxon>Gammaproteobacteria</taxon>
        <taxon>Moraxellales</taxon>
        <taxon>Moraxellaceae</taxon>
        <taxon>Acinetobacter</taxon>
    </lineage>
</organism>
<dbReference type="Pfam" id="PF00126">
    <property type="entry name" value="HTH_1"/>
    <property type="match status" value="1"/>
</dbReference>
<keyword evidence="7" id="KW-1185">Reference proteome</keyword>
<dbReference type="InterPro" id="IPR036388">
    <property type="entry name" value="WH-like_DNA-bd_sf"/>
</dbReference>
<dbReference type="Gene3D" id="1.10.10.10">
    <property type="entry name" value="Winged helix-like DNA-binding domain superfamily/Winged helix DNA-binding domain"/>
    <property type="match status" value="1"/>
</dbReference>
<dbReference type="FunFam" id="1.10.10.10:FF:000001">
    <property type="entry name" value="LysR family transcriptional regulator"/>
    <property type="match status" value="1"/>
</dbReference>
<dbReference type="Gene3D" id="3.40.190.10">
    <property type="entry name" value="Periplasmic binding protein-like II"/>
    <property type="match status" value="2"/>
</dbReference>
<evidence type="ECO:0000256" key="4">
    <source>
        <dbReference type="ARBA" id="ARBA00023163"/>
    </source>
</evidence>
<dbReference type="GO" id="GO:0003700">
    <property type="term" value="F:DNA-binding transcription factor activity"/>
    <property type="evidence" value="ECO:0007669"/>
    <property type="project" value="InterPro"/>
</dbReference>
<evidence type="ECO:0000256" key="2">
    <source>
        <dbReference type="ARBA" id="ARBA00023015"/>
    </source>
</evidence>
<evidence type="ECO:0000256" key="1">
    <source>
        <dbReference type="ARBA" id="ARBA00009437"/>
    </source>
</evidence>
<keyword evidence="4" id="KW-0804">Transcription</keyword>
<name>A0A217EG32_9GAMM</name>
<evidence type="ECO:0000313" key="7">
    <source>
        <dbReference type="Proteomes" id="UP000243463"/>
    </source>
</evidence>
<dbReference type="InterPro" id="IPR000847">
    <property type="entry name" value="LysR_HTH_N"/>
</dbReference>
<dbReference type="RefSeq" id="WP_088823492.1">
    <property type="nucleotide sequence ID" value="NZ_FZLN01000002.1"/>
</dbReference>